<keyword evidence="2" id="KW-1133">Transmembrane helix</keyword>
<gene>
    <name evidence="3" type="ORF">H9734_08755</name>
</gene>
<organism evidence="3 4">
    <name type="scientific">Candidatus Fusicatenibacter merdavium</name>
    <dbReference type="NCBI Taxonomy" id="2838600"/>
    <lineage>
        <taxon>Bacteria</taxon>
        <taxon>Bacillati</taxon>
        <taxon>Bacillota</taxon>
        <taxon>Clostridia</taxon>
        <taxon>Lachnospirales</taxon>
        <taxon>Lachnospiraceae</taxon>
        <taxon>Fusicatenibacter</taxon>
    </lineage>
</organism>
<evidence type="ECO:0000313" key="3">
    <source>
        <dbReference type="EMBL" id="HIX77665.1"/>
    </source>
</evidence>
<reference evidence="3" key="2">
    <citation type="submission" date="2021-04" db="EMBL/GenBank/DDBJ databases">
        <authorList>
            <person name="Gilroy R."/>
        </authorList>
    </citation>
    <scope>NUCLEOTIDE SEQUENCE</scope>
    <source>
        <strain evidence="3">CHK183-1962</strain>
    </source>
</reference>
<proteinExistence type="predicted"/>
<protein>
    <recommendedName>
        <fullName evidence="5">DUF4190 domain-containing protein</fullName>
    </recommendedName>
</protein>
<feature type="region of interest" description="Disordered" evidence="1">
    <location>
        <begin position="1"/>
        <end position="48"/>
    </location>
</feature>
<feature type="transmembrane region" description="Helical" evidence="2">
    <location>
        <begin position="54"/>
        <end position="87"/>
    </location>
</feature>
<dbReference type="EMBL" id="DXEK01000147">
    <property type="protein sequence ID" value="HIX77665.1"/>
    <property type="molecule type" value="Genomic_DNA"/>
</dbReference>
<evidence type="ECO:0000256" key="2">
    <source>
        <dbReference type="SAM" id="Phobius"/>
    </source>
</evidence>
<evidence type="ECO:0000256" key="1">
    <source>
        <dbReference type="SAM" id="MobiDB-lite"/>
    </source>
</evidence>
<reference evidence="3" key="1">
    <citation type="journal article" date="2021" name="PeerJ">
        <title>Extensive microbial diversity within the chicken gut microbiome revealed by metagenomics and culture.</title>
        <authorList>
            <person name="Gilroy R."/>
            <person name="Ravi A."/>
            <person name="Getino M."/>
            <person name="Pursley I."/>
            <person name="Horton D.L."/>
            <person name="Alikhan N.F."/>
            <person name="Baker D."/>
            <person name="Gharbi K."/>
            <person name="Hall N."/>
            <person name="Watson M."/>
            <person name="Adriaenssens E.M."/>
            <person name="Foster-Nyarko E."/>
            <person name="Jarju S."/>
            <person name="Secka A."/>
            <person name="Antonio M."/>
            <person name="Oren A."/>
            <person name="Chaudhuri R.R."/>
            <person name="La Ragione R."/>
            <person name="Hildebrand F."/>
            <person name="Pallen M.J."/>
        </authorList>
    </citation>
    <scope>NUCLEOTIDE SEQUENCE</scope>
    <source>
        <strain evidence="3">CHK183-1962</strain>
    </source>
</reference>
<evidence type="ECO:0008006" key="5">
    <source>
        <dbReference type="Google" id="ProtNLM"/>
    </source>
</evidence>
<keyword evidence="2" id="KW-0472">Membrane</keyword>
<feature type="transmembrane region" description="Helical" evidence="2">
    <location>
        <begin position="99"/>
        <end position="120"/>
    </location>
</feature>
<evidence type="ECO:0000313" key="4">
    <source>
        <dbReference type="Proteomes" id="UP000886890"/>
    </source>
</evidence>
<comment type="caution">
    <text evidence="3">The sequence shown here is derived from an EMBL/GenBank/DDBJ whole genome shotgun (WGS) entry which is preliminary data.</text>
</comment>
<dbReference type="AlphaFoldDB" id="A0A9D2BIB9"/>
<dbReference type="Proteomes" id="UP000886890">
    <property type="component" value="Unassembled WGS sequence"/>
</dbReference>
<feature type="compositionally biased region" description="Basic and acidic residues" evidence="1">
    <location>
        <begin position="23"/>
        <end position="38"/>
    </location>
</feature>
<name>A0A9D2BIB9_9FIRM</name>
<keyword evidence="2" id="KW-0812">Transmembrane</keyword>
<sequence>MNQYNYDPGNYDPNRQDPYQQDPYHRDPYQQDPYHRDPYQPPRRYKEPGSSGMAMASVVLGVCSFILMMSGMSTFLGGLGILIALLSRGSGKLSGTGKAGLIASACGLVIGTAVMFFLVFTSLNSSVIDQYNELFDEYYYGNDYDDDYYSDDSDEFIDNYGDYFYPDGGWYDSIPQTTPDNGNVI</sequence>
<accession>A0A9D2BIB9</accession>